<evidence type="ECO:0000313" key="3">
    <source>
        <dbReference type="Proteomes" id="UP000076630"/>
    </source>
</evidence>
<protein>
    <recommendedName>
        <fullName evidence="4">Lipoprotein</fullName>
    </recommendedName>
</protein>
<evidence type="ECO:0008006" key="4">
    <source>
        <dbReference type="Google" id="ProtNLM"/>
    </source>
</evidence>
<keyword evidence="3" id="KW-1185">Reference proteome</keyword>
<accession>A0A163ZQF7</accession>
<dbReference type="EMBL" id="LQNU01000047">
    <property type="protein sequence ID" value="KZE82243.1"/>
    <property type="molecule type" value="Genomic_DNA"/>
</dbReference>
<evidence type="ECO:0000313" key="2">
    <source>
        <dbReference type="EMBL" id="KZE82243.1"/>
    </source>
</evidence>
<feature type="signal peptide" evidence="1">
    <location>
        <begin position="1"/>
        <end position="25"/>
    </location>
</feature>
<dbReference type="Proteomes" id="UP000076630">
    <property type="component" value="Unassembled WGS sequence"/>
</dbReference>
<reference evidence="2 3" key="1">
    <citation type="submission" date="2016-01" db="EMBL/GenBank/DDBJ databases">
        <title>Whole genome sequencing of Myroides marinus L41.</title>
        <authorList>
            <person name="Hong K.W."/>
        </authorList>
    </citation>
    <scope>NUCLEOTIDE SEQUENCE [LARGE SCALE GENOMIC DNA]</scope>
    <source>
        <strain evidence="2 3">L41</strain>
    </source>
</reference>
<proteinExistence type="predicted"/>
<dbReference type="RefSeq" id="WP_038987098.1">
    <property type="nucleotide sequence ID" value="NZ_JACAJP010000009.1"/>
</dbReference>
<dbReference type="AlphaFoldDB" id="A0A163ZQF7"/>
<gene>
    <name evidence="2" type="ORF">AV926_07230</name>
</gene>
<evidence type="ECO:0000256" key="1">
    <source>
        <dbReference type="SAM" id="SignalP"/>
    </source>
</evidence>
<feature type="chain" id="PRO_5007848386" description="Lipoprotein" evidence="1">
    <location>
        <begin position="26"/>
        <end position="141"/>
    </location>
</feature>
<sequence>MKRVLFVVSLLAGATLMSCSSPEDAPSIERREFLLSDKVYERKVNAFNGLMDKVGWEDSVEPYDFYSSENRRHLESGNLIDFEIYIMELMSKEGLRMDENIEVMKEVASERLFYKWNYYQSTSRYWYYVYGKTKYLNYSIF</sequence>
<name>A0A163ZQF7_9FLAO</name>
<comment type="caution">
    <text evidence="2">The sequence shown here is derived from an EMBL/GenBank/DDBJ whole genome shotgun (WGS) entry which is preliminary data.</text>
</comment>
<organism evidence="2 3">
    <name type="scientific">Myroides marinus</name>
    <dbReference type="NCBI Taxonomy" id="703342"/>
    <lineage>
        <taxon>Bacteria</taxon>
        <taxon>Pseudomonadati</taxon>
        <taxon>Bacteroidota</taxon>
        <taxon>Flavobacteriia</taxon>
        <taxon>Flavobacteriales</taxon>
        <taxon>Flavobacteriaceae</taxon>
        <taxon>Myroides</taxon>
    </lineage>
</organism>
<keyword evidence="1" id="KW-0732">Signal</keyword>
<dbReference type="PROSITE" id="PS51257">
    <property type="entry name" value="PROKAR_LIPOPROTEIN"/>
    <property type="match status" value="1"/>
</dbReference>